<proteinExistence type="predicted"/>
<dbReference type="EMBL" id="JAWDJR010000020">
    <property type="protein sequence ID" value="KAK9956042.1"/>
    <property type="molecule type" value="Genomic_DNA"/>
</dbReference>
<keyword evidence="3" id="KW-1185">Reference proteome</keyword>
<feature type="compositionally biased region" description="Low complexity" evidence="1">
    <location>
        <begin position="11"/>
        <end position="22"/>
    </location>
</feature>
<gene>
    <name evidence="2" type="ORF">ABG768_013799</name>
</gene>
<protein>
    <submittedName>
        <fullName evidence="2">Uncharacterized protein</fullName>
    </submittedName>
</protein>
<sequence length="99" mass="10651">MTETHSEPTQDAAPTDALNAADAPEEKQENSGCKLSESEDKALVEFKPQEGGWRWVVMLASMWCNGSVIGIQNAVNLTNEPGYSQGCHTVLLVTKSLSA</sequence>
<organism evidence="2 3">
    <name type="scientific">Culter alburnus</name>
    <name type="common">Topmouth culter</name>
    <dbReference type="NCBI Taxonomy" id="194366"/>
    <lineage>
        <taxon>Eukaryota</taxon>
        <taxon>Metazoa</taxon>
        <taxon>Chordata</taxon>
        <taxon>Craniata</taxon>
        <taxon>Vertebrata</taxon>
        <taxon>Euteleostomi</taxon>
        <taxon>Actinopterygii</taxon>
        <taxon>Neopterygii</taxon>
        <taxon>Teleostei</taxon>
        <taxon>Ostariophysi</taxon>
        <taxon>Cypriniformes</taxon>
        <taxon>Xenocyprididae</taxon>
        <taxon>Xenocypridinae</taxon>
        <taxon>Culter</taxon>
    </lineage>
</organism>
<reference evidence="2 3" key="1">
    <citation type="submission" date="2024-05" db="EMBL/GenBank/DDBJ databases">
        <title>A high-quality chromosomal-level genome assembly of Topmouth culter (Culter alburnus).</title>
        <authorList>
            <person name="Zhao H."/>
        </authorList>
    </citation>
    <scope>NUCLEOTIDE SEQUENCE [LARGE SCALE GENOMIC DNA]</scope>
    <source>
        <strain evidence="2">CATC2023</strain>
        <tissue evidence="2">Muscle</tissue>
    </source>
</reference>
<evidence type="ECO:0000313" key="2">
    <source>
        <dbReference type="EMBL" id="KAK9956042.1"/>
    </source>
</evidence>
<accession>A0AAW1Z3Q2</accession>
<dbReference type="Proteomes" id="UP001479290">
    <property type="component" value="Unassembled WGS sequence"/>
</dbReference>
<evidence type="ECO:0000256" key="1">
    <source>
        <dbReference type="SAM" id="MobiDB-lite"/>
    </source>
</evidence>
<dbReference type="AlphaFoldDB" id="A0AAW1Z3Q2"/>
<feature type="region of interest" description="Disordered" evidence="1">
    <location>
        <begin position="1"/>
        <end position="38"/>
    </location>
</feature>
<comment type="caution">
    <text evidence="2">The sequence shown here is derived from an EMBL/GenBank/DDBJ whole genome shotgun (WGS) entry which is preliminary data.</text>
</comment>
<evidence type="ECO:0000313" key="3">
    <source>
        <dbReference type="Proteomes" id="UP001479290"/>
    </source>
</evidence>
<name>A0AAW1Z3Q2_CULAL</name>